<evidence type="ECO:0000256" key="1">
    <source>
        <dbReference type="SAM" id="Phobius"/>
    </source>
</evidence>
<proteinExistence type="predicted"/>
<protein>
    <submittedName>
        <fullName evidence="2">Uncharacterized protein</fullName>
    </submittedName>
</protein>
<keyword evidence="1" id="KW-0812">Transmembrane</keyword>
<feature type="transmembrane region" description="Helical" evidence="1">
    <location>
        <begin position="7"/>
        <end position="26"/>
    </location>
</feature>
<gene>
    <name evidence="2" type="ORF">KL86DYS1_20365</name>
</gene>
<name>A0A212JNW2_9BACT</name>
<dbReference type="EMBL" id="FLUM01000002">
    <property type="protein sequence ID" value="SBW01088.1"/>
    <property type="molecule type" value="Genomic_DNA"/>
</dbReference>
<accession>A0A212JNW2</accession>
<reference evidence="2" key="1">
    <citation type="submission" date="2016-04" db="EMBL/GenBank/DDBJ databases">
        <authorList>
            <person name="Evans L.H."/>
            <person name="Alamgir A."/>
            <person name="Owens N."/>
            <person name="Weber N.D."/>
            <person name="Virtaneva K."/>
            <person name="Barbian K."/>
            <person name="Babar A."/>
            <person name="Rosenke K."/>
        </authorList>
    </citation>
    <scope>NUCLEOTIDE SEQUENCE</scope>
    <source>
        <strain evidence="2">86-1</strain>
    </source>
</reference>
<sequence length="169" mass="19669">MKTSIKFIIILLCSLIIAIIAFFIWYSDTGKENQYYIKEANMYIKTYPSREAVIIAFSDNVMGDFSDSLDYVKVYKGNDYGTGILLDPNEKMVIHILGNSLKERHWQKYKQGDKEISSNDTVYFEKKEDGGYLLKYPYIEISFELVGSSEKVLSKNRDNIYYTEIKPID</sequence>
<evidence type="ECO:0000313" key="2">
    <source>
        <dbReference type="EMBL" id="SBW01088.1"/>
    </source>
</evidence>
<keyword evidence="1" id="KW-0472">Membrane</keyword>
<dbReference type="RefSeq" id="WP_296941587.1">
    <property type="nucleotide sequence ID" value="NZ_LT599032.1"/>
</dbReference>
<dbReference type="AlphaFoldDB" id="A0A212JNW2"/>
<organism evidence="2">
    <name type="scientific">uncultured Dysgonomonas sp</name>
    <dbReference type="NCBI Taxonomy" id="206096"/>
    <lineage>
        <taxon>Bacteria</taxon>
        <taxon>Pseudomonadati</taxon>
        <taxon>Bacteroidota</taxon>
        <taxon>Bacteroidia</taxon>
        <taxon>Bacteroidales</taxon>
        <taxon>Dysgonomonadaceae</taxon>
        <taxon>Dysgonomonas</taxon>
        <taxon>environmental samples</taxon>
    </lineage>
</organism>
<keyword evidence="1" id="KW-1133">Transmembrane helix</keyword>